<dbReference type="GO" id="GO:0003700">
    <property type="term" value="F:DNA-binding transcription factor activity"/>
    <property type="evidence" value="ECO:0007669"/>
    <property type="project" value="TreeGrafter"/>
</dbReference>
<dbReference type="Gene3D" id="1.10.260.40">
    <property type="entry name" value="lambda repressor-like DNA-binding domains"/>
    <property type="match status" value="1"/>
</dbReference>
<reference evidence="5" key="1">
    <citation type="submission" date="2019-09" db="EMBL/GenBank/DDBJ databases">
        <title>Characterisation of the sponge microbiome using genome-centric metagenomics.</title>
        <authorList>
            <person name="Engelberts J.P."/>
            <person name="Robbins S.J."/>
            <person name="De Goeij J.M."/>
            <person name="Aranda M."/>
            <person name="Bell S.C."/>
            <person name="Webster N.S."/>
        </authorList>
    </citation>
    <scope>NUCLEOTIDE SEQUENCE</scope>
    <source>
        <strain evidence="5">SB0675_bin_29</strain>
    </source>
</reference>
<evidence type="ECO:0000256" key="2">
    <source>
        <dbReference type="ARBA" id="ARBA00023125"/>
    </source>
</evidence>
<accession>A0A6B1G329</accession>
<protein>
    <submittedName>
        <fullName evidence="5">LacI family transcriptional regulator</fullName>
    </submittedName>
</protein>
<dbReference type="Pfam" id="PF13377">
    <property type="entry name" value="Peripla_BP_3"/>
    <property type="match status" value="1"/>
</dbReference>
<proteinExistence type="predicted"/>
<dbReference type="SUPFAM" id="SSF53822">
    <property type="entry name" value="Periplasmic binding protein-like I"/>
    <property type="match status" value="1"/>
</dbReference>
<keyword evidence="3" id="KW-0804">Transcription</keyword>
<keyword evidence="1" id="KW-0805">Transcription regulation</keyword>
<dbReference type="InterPro" id="IPR028082">
    <property type="entry name" value="Peripla_BP_I"/>
</dbReference>
<evidence type="ECO:0000256" key="1">
    <source>
        <dbReference type="ARBA" id="ARBA00023015"/>
    </source>
</evidence>
<name>A0A6B1G329_9CHLR</name>
<dbReference type="AlphaFoldDB" id="A0A6B1G329"/>
<evidence type="ECO:0000256" key="3">
    <source>
        <dbReference type="ARBA" id="ARBA00023163"/>
    </source>
</evidence>
<dbReference type="CDD" id="cd01392">
    <property type="entry name" value="HTH_LacI"/>
    <property type="match status" value="1"/>
</dbReference>
<dbReference type="InterPro" id="IPR010982">
    <property type="entry name" value="Lambda_DNA-bd_dom_sf"/>
</dbReference>
<dbReference type="PANTHER" id="PTHR30146:SF138">
    <property type="entry name" value="TRANSCRIPTIONAL REGULATORY PROTEIN"/>
    <property type="match status" value="1"/>
</dbReference>
<evidence type="ECO:0000259" key="4">
    <source>
        <dbReference type="PROSITE" id="PS50932"/>
    </source>
</evidence>
<dbReference type="EMBL" id="VYDA01000704">
    <property type="protein sequence ID" value="MYH63913.1"/>
    <property type="molecule type" value="Genomic_DNA"/>
</dbReference>
<dbReference type="GO" id="GO:0000976">
    <property type="term" value="F:transcription cis-regulatory region binding"/>
    <property type="evidence" value="ECO:0007669"/>
    <property type="project" value="TreeGrafter"/>
</dbReference>
<dbReference type="InterPro" id="IPR046335">
    <property type="entry name" value="LacI/GalR-like_sensor"/>
</dbReference>
<evidence type="ECO:0000313" key="5">
    <source>
        <dbReference type="EMBL" id="MYH63913.1"/>
    </source>
</evidence>
<sequence>MVFGRLLRATSLRTRLRIREAREGNGVLSRKRKRVTLRDVARHAGVSPTAVSFAYNAPHQLSHTTREHILDTAESLGYQPHPVARTLATGRTNAIGLLVPTSLNWMLHDPLFTHFLGEVGAACDREEKRIVLASMHESWRHDSRQGGEAVAPITWLASIAADGFLMFSINRAHPLAEAVQRSLRPIVLLDSADDLQAPTFNIDDRGGAYAAAQHLLAKGHRQFAIATMTPRRDGVVIPSIERRVQAFSQAVEEAGLPPTAVQIVHARGVPAAGHQSFQNIWNLRRRPTAVFCVSDVRALGVLSGARREGISVPDDLAVVGFGDLPDASVSSPPLTTVHRDMDSQPQLAIRTLFQLINEQISEADIESPHISGTRLVVRESS</sequence>
<gene>
    <name evidence="5" type="ORF">F4148_19935</name>
</gene>
<dbReference type="SUPFAM" id="SSF47413">
    <property type="entry name" value="lambda repressor-like DNA-binding domains"/>
    <property type="match status" value="1"/>
</dbReference>
<dbReference type="PROSITE" id="PS50932">
    <property type="entry name" value="HTH_LACI_2"/>
    <property type="match status" value="1"/>
</dbReference>
<keyword evidence="2" id="KW-0238">DNA-binding</keyword>
<dbReference type="Pfam" id="PF00356">
    <property type="entry name" value="LacI"/>
    <property type="match status" value="1"/>
</dbReference>
<feature type="domain" description="HTH lacI-type" evidence="4">
    <location>
        <begin position="35"/>
        <end position="89"/>
    </location>
</feature>
<dbReference type="PANTHER" id="PTHR30146">
    <property type="entry name" value="LACI-RELATED TRANSCRIPTIONAL REPRESSOR"/>
    <property type="match status" value="1"/>
</dbReference>
<dbReference type="SMART" id="SM00354">
    <property type="entry name" value="HTH_LACI"/>
    <property type="match status" value="1"/>
</dbReference>
<dbReference type="InterPro" id="IPR000843">
    <property type="entry name" value="HTH_LacI"/>
</dbReference>
<dbReference type="Gene3D" id="3.40.50.2300">
    <property type="match status" value="2"/>
</dbReference>
<organism evidence="5">
    <name type="scientific">Caldilineaceae bacterium SB0675_bin_29</name>
    <dbReference type="NCBI Taxonomy" id="2605266"/>
    <lineage>
        <taxon>Bacteria</taxon>
        <taxon>Bacillati</taxon>
        <taxon>Chloroflexota</taxon>
        <taxon>Caldilineae</taxon>
        <taxon>Caldilineales</taxon>
        <taxon>Caldilineaceae</taxon>
    </lineage>
</organism>
<comment type="caution">
    <text evidence="5">The sequence shown here is derived from an EMBL/GenBank/DDBJ whole genome shotgun (WGS) entry which is preliminary data.</text>
</comment>